<dbReference type="InterPro" id="IPR014721">
    <property type="entry name" value="Ribsml_uS5_D2-typ_fold_subgr"/>
</dbReference>
<keyword evidence="4" id="KW-0963">Cytoplasm</keyword>
<dbReference type="Pfam" id="PF08544">
    <property type="entry name" value="GHMP_kinases_C"/>
    <property type="match status" value="1"/>
</dbReference>
<dbReference type="eggNOG" id="COG1577">
    <property type="taxonomic scope" value="Bacteria"/>
</dbReference>
<dbReference type="Gene3D" id="3.30.70.890">
    <property type="entry name" value="GHMP kinase, C-terminal domain"/>
    <property type="match status" value="1"/>
</dbReference>
<evidence type="ECO:0000256" key="2">
    <source>
        <dbReference type="ARBA" id="ARBA00006495"/>
    </source>
</evidence>
<dbReference type="InterPro" id="IPR013750">
    <property type="entry name" value="GHMP_kinase_C_dom"/>
</dbReference>
<organism evidence="15 16">
    <name type="scientific">Eremococcus coleocola ACS-139-V-Col8</name>
    <dbReference type="NCBI Taxonomy" id="908337"/>
    <lineage>
        <taxon>Bacteria</taxon>
        <taxon>Bacillati</taxon>
        <taxon>Bacillota</taxon>
        <taxon>Bacilli</taxon>
        <taxon>Lactobacillales</taxon>
        <taxon>Aerococcaceae</taxon>
        <taxon>Eremococcus</taxon>
    </lineage>
</organism>
<dbReference type="Proteomes" id="UP000005990">
    <property type="component" value="Unassembled WGS sequence"/>
</dbReference>
<evidence type="ECO:0000256" key="1">
    <source>
        <dbReference type="ARBA" id="ARBA00004496"/>
    </source>
</evidence>
<dbReference type="UniPathway" id="UPA00057">
    <property type="reaction ID" value="UER00098"/>
</dbReference>
<dbReference type="Pfam" id="PF00288">
    <property type="entry name" value="GHMP_kinases_N"/>
    <property type="match status" value="1"/>
</dbReference>
<dbReference type="GO" id="GO:0019287">
    <property type="term" value="P:isopentenyl diphosphate biosynthetic process, mevalonate pathway"/>
    <property type="evidence" value="ECO:0007669"/>
    <property type="project" value="UniProtKB-UniPathway"/>
</dbReference>
<dbReference type="InterPro" id="IPR020568">
    <property type="entry name" value="Ribosomal_Su5_D2-typ_SF"/>
</dbReference>
<keyword evidence="6 15" id="KW-0808">Transferase</keyword>
<evidence type="ECO:0000259" key="13">
    <source>
        <dbReference type="Pfam" id="PF00288"/>
    </source>
</evidence>
<keyword evidence="9" id="KW-0067">ATP-binding</keyword>
<dbReference type="SUPFAM" id="SSF54211">
    <property type="entry name" value="Ribosomal protein S5 domain 2-like"/>
    <property type="match status" value="1"/>
</dbReference>
<comment type="caution">
    <text evidence="15">The sequence shown here is derived from an EMBL/GenBank/DDBJ whole genome shotgun (WGS) entry which is preliminary data.</text>
</comment>
<proteinExistence type="inferred from homology"/>
<comment type="pathway">
    <text evidence="12">Isoprenoid biosynthesis; isopentenyl diphosphate biosynthesis via mevalonate pathway; isopentenyl diphosphate from (R)-mevalonate: step 1/3.</text>
</comment>
<dbReference type="InterPro" id="IPR036554">
    <property type="entry name" value="GHMP_kinase_C_sf"/>
</dbReference>
<dbReference type="STRING" id="908337.HMPREF9257_0401"/>
<evidence type="ECO:0000259" key="14">
    <source>
        <dbReference type="Pfam" id="PF08544"/>
    </source>
</evidence>
<dbReference type="EMBL" id="AENN01000018">
    <property type="protein sequence ID" value="EFR30520.1"/>
    <property type="molecule type" value="Genomic_DNA"/>
</dbReference>
<evidence type="ECO:0000256" key="7">
    <source>
        <dbReference type="ARBA" id="ARBA00022741"/>
    </source>
</evidence>
<dbReference type="PRINTS" id="PR00959">
    <property type="entry name" value="MEVGALKINASE"/>
</dbReference>
<dbReference type="InterPro" id="IPR006204">
    <property type="entry name" value="GHMP_kinase_N_dom"/>
</dbReference>
<dbReference type="AlphaFoldDB" id="E4KRA2"/>
<sequence>MTDWQNKFVSQDMVRASNCGYGHAHSKIILMGEHAVVYDYPAIAIPFTSVQVRVKVQANQIGRDFIQSSIYTGPLTTVPKQMENIQALVNLTRDSFQFDRKALLIKIDSDIPAGRGMGSSAAVSVALVRAICDYFNYSISDYQLHLLVNQAEAIAHESTSGLDTLITASDKPVIYRKSQKPFNFPLDLNAYLVLADSGMEGRTQQAVSRVLQLKLQQKEFVAELMESIGNFVEQAYTAIQDKNPAELGRLMTYNHYYLNQLGVSNERLDRIINASWMAGALGAKLTGGGMGGCVITLAENLNQAKVIAKAMKQAGAHKTWTLNLNKFA</sequence>
<feature type="domain" description="GHMP kinase N-terminal" evidence="13">
    <location>
        <begin position="90"/>
        <end position="164"/>
    </location>
</feature>
<keyword evidence="8 15" id="KW-0418">Kinase</keyword>
<keyword evidence="7" id="KW-0547">Nucleotide-binding</keyword>
<dbReference type="RefSeq" id="WP_006419043.1">
    <property type="nucleotide sequence ID" value="NZ_AENN01000018.1"/>
</dbReference>
<evidence type="ECO:0000256" key="11">
    <source>
        <dbReference type="ARBA" id="ARBA00023098"/>
    </source>
</evidence>
<accession>E4KRA2</accession>
<dbReference type="PROSITE" id="PS00627">
    <property type="entry name" value="GHMP_KINASES_ATP"/>
    <property type="match status" value="1"/>
</dbReference>
<gene>
    <name evidence="15" type="primary">mvk</name>
    <name evidence="15" type="ORF">HMPREF9257_0401</name>
</gene>
<dbReference type="NCBIfam" id="TIGR00549">
    <property type="entry name" value="mevalon_kin"/>
    <property type="match status" value="1"/>
</dbReference>
<dbReference type="InterPro" id="IPR006203">
    <property type="entry name" value="GHMP_knse_ATP-bd_CS"/>
</dbReference>
<keyword evidence="10" id="KW-0460">Magnesium</keyword>
<comment type="subcellular location">
    <subcellularLocation>
        <location evidence="1">Cytoplasm</location>
    </subcellularLocation>
</comment>
<keyword evidence="16" id="KW-1185">Reference proteome</keyword>
<dbReference type="InterPro" id="IPR006205">
    <property type="entry name" value="Mev_gal_kin"/>
</dbReference>
<comment type="similarity">
    <text evidence="2">Belongs to the GHMP kinase family. Mevalonate kinase subfamily.</text>
</comment>
<dbReference type="GO" id="GO:0005829">
    <property type="term" value="C:cytosol"/>
    <property type="evidence" value="ECO:0007669"/>
    <property type="project" value="TreeGrafter"/>
</dbReference>
<evidence type="ECO:0000256" key="4">
    <source>
        <dbReference type="ARBA" id="ARBA00022490"/>
    </source>
</evidence>
<evidence type="ECO:0000313" key="15">
    <source>
        <dbReference type="EMBL" id="EFR30520.1"/>
    </source>
</evidence>
<dbReference type="GO" id="GO:0005524">
    <property type="term" value="F:ATP binding"/>
    <property type="evidence" value="ECO:0007669"/>
    <property type="project" value="UniProtKB-KW"/>
</dbReference>
<evidence type="ECO:0000256" key="5">
    <source>
        <dbReference type="ARBA" id="ARBA00022516"/>
    </source>
</evidence>
<dbReference type="EC" id="2.7.1.36" evidence="3"/>
<name>E4KRA2_9LACT</name>
<evidence type="ECO:0000256" key="12">
    <source>
        <dbReference type="ARBA" id="ARBA00029438"/>
    </source>
</evidence>
<protein>
    <recommendedName>
        <fullName evidence="3">mevalonate kinase</fullName>
        <ecNumber evidence="3">2.7.1.36</ecNumber>
    </recommendedName>
</protein>
<dbReference type="PANTHER" id="PTHR43290">
    <property type="entry name" value="MEVALONATE KINASE"/>
    <property type="match status" value="1"/>
</dbReference>
<evidence type="ECO:0000256" key="6">
    <source>
        <dbReference type="ARBA" id="ARBA00022679"/>
    </source>
</evidence>
<evidence type="ECO:0000256" key="10">
    <source>
        <dbReference type="ARBA" id="ARBA00022842"/>
    </source>
</evidence>
<keyword evidence="5" id="KW-0444">Lipid biosynthesis</keyword>
<feature type="domain" description="GHMP kinase C-terminal" evidence="14">
    <location>
        <begin position="237"/>
        <end position="316"/>
    </location>
</feature>
<dbReference type="GO" id="GO:0004496">
    <property type="term" value="F:mevalonate kinase activity"/>
    <property type="evidence" value="ECO:0007669"/>
    <property type="project" value="UniProtKB-EC"/>
</dbReference>
<evidence type="ECO:0000256" key="8">
    <source>
        <dbReference type="ARBA" id="ARBA00022777"/>
    </source>
</evidence>
<keyword evidence="11" id="KW-0443">Lipid metabolism</keyword>
<evidence type="ECO:0000256" key="9">
    <source>
        <dbReference type="ARBA" id="ARBA00022840"/>
    </source>
</evidence>
<dbReference type="SUPFAM" id="SSF55060">
    <property type="entry name" value="GHMP Kinase, C-terminal domain"/>
    <property type="match status" value="1"/>
</dbReference>
<reference evidence="15 16" key="1">
    <citation type="submission" date="2010-10" db="EMBL/GenBank/DDBJ databases">
        <authorList>
            <person name="Durkin A.S."/>
            <person name="Madupu R."/>
            <person name="Torralba M."/>
            <person name="Gillis M."/>
            <person name="Methe B."/>
            <person name="Sutton G."/>
            <person name="Nelson K.E."/>
        </authorList>
    </citation>
    <scope>NUCLEOTIDE SEQUENCE [LARGE SCALE GENOMIC DNA]</scope>
    <source>
        <strain evidence="15 16">ACS-139-V-Col8</strain>
    </source>
</reference>
<dbReference type="PANTHER" id="PTHR43290:SF2">
    <property type="entry name" value="MEVALONATE KINASE"/>
    <property type="match status" value="1"/>
</dbReference>
<dbReference type="Gene3D" id="3.30.230.10">
    <property type="match status" value="1"/>
</dbReference>
<evidence type="ECO:0000313" key="16">
    <source>
        <dbReference type="Proteomes" id="UP000005990"/>
    </source>
</evidence>
<evidence type="ECO:0000256" key="3">
    <source>
        <dbReference type="ARBA" id="ARBA00012103"/>
    </source>
</evidence>